<evidence type="ECO:0000256" key="2">
    <source>
        <dbReference type="SAM" id="SignalP"/>
    </source>
</evidence>
<feature type="domain" description="Outer membrane protein beta-barrel" evidence="3">
    <location>
        <begin position="11"/>
        <end position="162"/>
    </location>
</feature>
<dbReference type="EMBL" id="JAEMHM010000009">
    <property type="protein sequence ID" value="MBJ6725520.1"/>
    <property type="molecule type" value="Genomic_DNA"/>
</dbReference>
<dbReference type="Proteomes" id="UP000636888">
    <property type="component" value="Unassembled WGS sequence"/>
</dbReference>
<accession>A0A8J7JLZ8</accession>
<dbReference type="RefSeq" id="WP_199384411.1">
    <property type="nucleotide sequence ID" value="NZ_JAEMHM010000009.1"/>
</dbReference>
<evidence type="ECO:0000313" key="5">
    <source>
        <dbReference type="Proteomes" id="UP000636888"/>
    </source>
</evidence>
<dbReference type="AlphaFoldDB" id="A0A8J7JLZ8"/>
<dbReference type="InterPro" id="IPR027385">
    <property type="entry name" value="Beta-barrel_OMP"/>
</dbReference>
<dbReference type="Pfam" id="PF13505">
    <property type="entry name" value="OMP_b-brl"/>
    <property type="match status" value="1"/>
</dbReference>
<feature type="chain" id="PRO_5035212591" evidence="2">
    <location>
        <begin position="24"/>
        <end position="196"/>
    </location>
</feature>
<evidence type="ECO:0000259" key="3">
    <source>
        <dbReference type="Pfam" id="PF13505"/>
    </source>
</evidence>
<dbReference type="InterPro" id="IPR011250">
    <property type="entry name" value="OMP/PagP_B-barrel"/>
</dbReference>
<evidence type="ECO:0000313" key="4">
    <source>
        <dbReference type="EMBL" id="MBJ6725520.1"/>
    </source>
</evidence>
<dbReference type="SUPFAM" id="SSF56925">
    <property type="entry name" value="OMPA-like"/>
    <property type="match status" value="1"/>
</dbReference>
<dbReference type="Gene3D" id="2.40.160.20">
    <property type="match status" value="1"/>
</dbReference>
<feature type="signal peptide" evidence="2">
    <location>
        <begin position="1"/>
        <end position="23"/>
    </location>
</feature>
<sequence>MKLRILFFLAIFAASLAGTSAYADSISGRLGLTGRIGFLVPADNRAEGFHNNTDSGFVGGGGFIYGLDDHLAAEFEVTRTSFGSDTGDFGITDLALGGQYRFQPRARLVPYLGAGLDILINDYSPYGGALRDVDTTVGAHVSGGVDYFIQRQVALTAEAKVLLAPNASVSDRFGGHTGNFDPSSFAGTVGIRYFFK</sequence>
<organism evidence="4 5">
    <name type="scientific">Geomesophilobacter sediminis</name>
    <dbReference type="NCBI Taxonomy" id="2798584"/>
    <lineage>
        <taxon>Bacteria</taxon>
        <taxon>Pseudomonadati</taxon>
        <taxon>Thermodesulfobacteriota</taxon>
        <taxon>Desulfuromonadia</taxon>
        <taxon>Geobacterales</taxon>
        <taxon>Geobacteraceae</taxon>
        <taxon>Geomesophilobacter</taxon>
    </lineage>
</organism>
<comment type="caution">
    <text evidence="4">The sequence shown here is derived from an EMBL/GenBank/DDBJ whole genome shotgun (WGS) entry which is preliminary data.</text>
</comment>
<name>A0A8J7JLZ8_9BACT</name>
<keyword evidence="5" id="KW-1185">Reference proteome</keyword>
<evidence type="ECO:0000256" key="1">
    <source>
        <dbReference type="ARBA" id="ARBA00022729"/>
    </source>
</evidence>
<gene>
    <name evidence="4" type="ORF">JFN93_12440</name>
</gene>
<reference evidence="4" key="1">
    <citation type="submission" date="2020-12" db="EMBL/GenBank/DDBJ databases">
        <title>Geomonas sp. Red875, isolated from river sediment.</title>
        <authorList>
            <person name="Xu Z."/>
            <person name="Zhang Z."/>
            <person name="Masuda Y."/>
            <person name="Itoh H."/>
            <person name="Senoo K."/>
        </authorList>
    </citation>
    <scope>NUCLEOTIDE SEQUENCE</scope>
    <source>
        <strain evidence="4">Red875</strain>
    </source>
</reference>
<protein>
    <submittedName>
        <fullName evidence="4">Porin family protein</fullName>
    </submittedName>
</protein>
<keyword evidence="1 2" id="KW-0732">Signal</keyword>
<proteinExistence type="predicted"/>